<name>A0A183DYM3_9BILA</name>
<dbReference type="WBParaSite" id="GPUH_0001382901-mRNA-1">
    <property type="protein sequence ID" value="GPUH_0001382901-mRNA-1"/>
    <property type="gene ID" value="GPUH_0001382901"/>
</dbReference>
<organism evidence="3">
    <name type="scientific">Gongylonema pulchrum</name>
    <dbReference type="NCBI Taxonomy" id="637853"/>
    <lineage>
        <taxon>Eukaryota</taxon>
        <taxon>Metazoa</taxon>
        <taxon>Ecdysozoa</taxon>
        <taxon>Nematoda</taxon>
        <taxon>Chromadorea</taxon>
        <taxon>Rhabditida</taxon>
        <taxon>Spirurina</taxon>
        <taxon>Spiruromorpha</taxon>
        <taxon>Spiruroidea</taxon>
        <taxon>Gongylonematidae</taxon>
        <taxon>Gongylonema</taxon>
    </lineage>
</organism>
<dbReference type="EMBL" id="UYRT01080595">
    <property type="protein sequence ID" value="VDN23038.1"/>
    <property type="molecule type" value="Genomic_DNA"/>
</dbReference>
<sequence length="74" mass="8081">MAQRENCSSMKLTSRVRLPTACVSSELRFQESGSVEAMLEPAPYSDDPEVIAARESIDYSKKITTEIAKNGQGA</sequence>
<evidence type="ECO:0000313" key="2">
    <source>
        <dbReference type="Proteomes" id="UP000271098"/>
    </source>
</evidence>
<reference evidence="3" key="1">
    <citation type="submission" date="2016-06" db="UniProtKB">
        <authorList>
            <consortium name="WormBaseParasite"/>
        </authorList>
    </citation>
    <scope>IDENTIFICATION</scope>
</reference>
<dbReference type="AlphaFoldDB" id="A0A183DYM3"/>
<evidence type="ECO:0000313" key="3">
    <source>
        <dbReference type="WBParaSite" id="GPUH_0001382901-mRNA-1"/>
    </source>
</evidence>
<reference evidence="1 2" key="2">
    <citation type="submission" date="2018-11" db="EMBL/GenBank/DDBJ databases">
        <authorList>
            <consortium name="Pathogen Informatics"/>
        </authorList>
    </citation>
    <scope>NUCLEOTIDE SEQUENCE [LARGE SCALE GENOMIC DNA]</scope>
</reference>
<accession>A0A183DYM3</accession>
<keyword evidence="2" id="KW-1185">Reference proteome</keyword>
<gene>
    <name evidence="1" type="ORF">GPUH_LOCUS13814</name>
</gene>
<protein>
    <submittedName>
        <fullName evidence="3">DNA-directed RNA polymerase</fullName>
    </submittedName>
</protein>
<proteinExistence type="predicted"/>
<dbReference type="Proteomes" id="UP000271098">
    <property type="component" value="Unassembled WGS sequence"/>
</dbReference>
<evidence type="ECO:0000313" key="1">
    <source>
        <dbReference type="EMBL" id="VDN23038.1"/>
    </source>
</evidence>
<dbReference type="OrthoDB" id="17102at2759"/>